<proteinExistence type="predicted"/>
<evidence type="ECO:0000313" key="2">
    <source>
        <dbReference type="EMBL" id="KAF9525016.1"/>
    </source>
</evidence>
<gene>
    <name evidence="2" type="ORF">CPB83DRAFT_819340</name>
</gene>
<name>A0A9P6JLA4_9AGAR</name>
<reference evidence="2" key="1">
    <citation type="submission" date="2020-11" db="EMBL/GenBank/DDBJ databases">
        <authorList>
            <consortium name="DOE Joint Genome Institute"/>
            <person name="Ahrendt S."/>
            <person name="Riley R."/>
            <person name="Andreopoulos W."/>
            <person name="Labutti K."/>
            <person name="Pangilinan J."/>
            <person name="Ruiz-Duenas F.J."/>
            <person name="Barrasa J.M."/>
            <person name="Sanchez-Garcia M."/>
            <person name="Camarero S."/>
            <person name="Miyauchi S."/>
            <person name="Serrano A."/>
            <person name="Linde D."/>
            <person name="Babiker R."/>
            <person name="Drula E."/>
            <person name="Ayuso-Fernandez I."/>
            <person name="Pacheco R."/>
            <person name="Padilla G."/>
            <person name="Ferreira P."/>
            <person name="Barriuso J."/>
            <person name="Kellner H."/>
            <person name="Castanera R."/>
            <person name="Alfaro M."/>
            <person name="Ramirez L."/>
            <person name="Pisabarro A.G."/>
            <person name="Kuo A."/>
            <person name="Tritt A."/>
            <person name="Lipzen A."/>
            <person name="He G."/>
            <person name="Yan M."/>
            <person name="Ng V."/>
            <person name="Cullen D."/>
            <person name="Martin F."/>
            <person name="Rosso M.-N."/>
            <person name="Henrissat B."/>
            <person name="Hibbett D."/>
            <person name="Martinez A.T."/>
            <person name="Grigoriev I.V."/>
        </authorList>
    </citation>
    <scope>NUCLEOTIDE SEQUENCE</scope>
    <source>
        <strain evidence="2">CBS 506.95</strain>
    </source>
</reference>
<dbReference type="EMBL" id="MU157890">
    <property type="protein sequence ID" value="KAF9525016.1"/>
    <property type="molecule type" value="Genomic_DNA"/>
</dbReference>
<keyword evidence="1" id="KW-0472">Membrane</keyword>
<dbReference type="OrthoDB" id="9997739at2759"/>
<organism evidence="2 3">
    <name type="scientific">Crepidotus variabilis</name>
    <dbReference type="NCBI Taxonomy" id="179855"/>
    <lineage>
        <taxon>Eukaryota</taxon>
        <taxon>Fungi</taxon>
        <taxon>Dikarya</taxon>
        <taxon>Basidiomycota</taxon>
        <taxon>Agaricomycotina</taxon>
        <taxon>Agaricomycetes</taxon>
        <taxon>Agaricomycetidae</taxon>
        <taxon>Agaricales</taxon>
        <taxon>Agaricineae</taxon>
        <taxon>Crepidotaceae</taxon>
        <taxon>Crepidotus</taxon>
    </lineage>
</organism>
<dbReference type="Gene3D" id="3.30.710.10">
    <property type="entry name" value="Potassium Channel Kv1.1, Chain A"/>
    <property type="match status" value="1"/>
</dbReference>
<keyword evidence="1" id="KW-1133">Transmembrane helix</keyword>
<accession>A0A9P6JLA4</accession>
<dbReference type="Proteomes" id="UP000807306">
    <property type="component" value="Unassembled WGS sequence"/>
</dbReference>
<comment type="caution">
    <text evidence="2">The sequence shown here is derived from an EMBL/GenBank/DDBJ whole genome shotgun (WGS) entry which is preliminary data.</text>
</comment>
<evidence type="ECO:0000313" key="3">
    <source>
        <dbReference type="Proteomes" id="UP000807306"/>
    </source>
</evidence>
<dbReference type="AlphaFoldDB" id="A0A9P6JLA4"/>
<keyword evidence="3" id="KW-1185">Reference proteome</keyword>
<evidence type="ECO:0008006" key="4">
    <source>
        <dbReference type="Google" id="ProtNLM"/>
    </source>
</evidence>
<sequence>MPPKPQAPATPAPHKFHPVYNLRGGDFYILADSTMFRVHSHFFIEGSPKFKDELPREDVYPSSNVIGSLSKPYEIQIVTKDELSKFLWVFYNPRYSDYSATVEDWRGILKVACAYNFPKIKRLATTGLEQNKDLSVAERIKIYREFNVGEQYLIPLVIELVTREDYPSDDEVVLLGHPISLLVSRIREHYRSGLDGERTPKSQTSKAQLAEQALLKVPGAKDLILHGLVINQLIMKFASMPYIDDEDSEWVFVNSDSPQACQLMKWGSRQTASSIGQEMSSFEHVPVHGYLVAAASSWTFVIFFGLRAMFPSHSF</sequence>
<feature type="transmembrane region" description="Helical" evidence="1">
    <location>
        <begin position="287"/>
        <end position="310"/>
    </location>
</feature>
<dbReference type="InterPro" id="IPR011333">
    <property type="entry name" value="SKP1/BTB/POZ_sf"/>
</dbReference>
<protein>
    <recommendedName>
        <fullName evidence="4">BTB domain-containing protein</fullName>
    </recommendedName>
</protein>
<keyword evidence="1" id="KW-0812">Transmembrane</keyword>
<evidence type="ECO:0000256" key="1">
    <source>
        <dbReference type="SAM" id="Phobius"/>
    </source>
</evidence>